<name>A0A943HJ90_9FIRM</name>
<organism evidence="2 3">
    <name type="scientific">Subdoligranulum variabile</name>
    <dbReference type="NCBI Taxonomy" id="214851"/>
    <lineage>
        <taxon>Bacteria</taxon>
        <taxon>Bacillati</taxon>
        <taxon>Bacillota</taxon>
        <taxon>Clostridia</taxon>
        <taxon>Eubacteriales</taxon>
        <taxon>Oscillospiraceae</taxon>
        <taxon>Subdoligranulum</taxon>
    </lineage>
</organism>
<protein>
    <submittedName>
        <fullName evidence="2">Uncharacterized protein</fullName>
    </submittedName>
</protein>
<keyword evidence="1" id="KW-1133">Transmembrane helix</keyword>
<sequence length="89" mass="9208">MNWELIKNKLCRLVATAAILLGGAMLSAAASGSMPFWAAILGLFAAVIMLNAVCGILLAHPEESVGQPAPAPRKHPAVQLRVVRGGHAA</sequence>
<feature type="transmembrane region" description="Helical" evidence="1">
    <location>
        <begin position="39"/>
        <end position="59"/>
    </location>
</feature>
<keyword evidence="1" id="KW-0812">Transmembrane</keyword>
<keyword evidence="1" id="KW-0472">Membrane</keyword>
<gene>
    <name evidence="2" type="ORF">KHY36_05815</name>
</gene>
<evidence type="ECO:0000256" key="1">
    <source>
        <dbReference type="SAM" id="Phobius"/>
    </source>
</evidence>
<comment type="caution">
    <text evidence="2">The sequence shown here is derived from an EMBL/GenBank/DDBJ whole genome shotgun (WGS) entry which is preliminary data.</text>
</comment>
<dbReference type="Proteomes" id="UP000759273">
    <property type="component" value="Unassembled WGS sequence"/>
</dbReference>
<evidence type="ECO:0000313" key="2">
    <source>
        <dbReference type="EMBL" id="MBS5332032.1"/>
    </source>
</evidence>
<proteinExistence type="predicted"/>
<accession>A0A943HJ90</accession>
<dbReference type="AlphaFoldDB" id="A0A943HJ90"/>
<reference evidence="2" key="1">
    <citation type="submission" date="2021-02" db="EMBL/GenBank/DDBJ databases">
        <title>Infant gut strain persistence is associated with maternal origin, phylogeny, and functional potential including surface adhesion and iron acquisition.</title>
        <authorList>
            <person name="Lou Y.C."/>
        </authorList>
    </citation>
    <scope>NUCLEOTIDE SEQUENCE</scope>
    <source>
        <strain evidence="2">L3_101_000M1_dasL3_101_000M1_concoct_87</strain>
    </source>
</reference>
<dbReference type="EMBL" id="JAGZGG010000010">
    <property type="protein sequence ID" value="MBS5332032.1"/>
    <property type="molecule type" value="Genomic_DNA"/>
</dbReference>
<evidence type="ECO:0000313" key="3">
    <source>
        <dbReference type="Proteomes" id="UP000759273"/>
    </source>
</evidence>